<evidence type="ECO:0000259" key="9">
    <source>
        <dbReference type="PROSITE" id="PS51175"/>
    </source>
</evidence>
<comment type="similarity">
    <text evidence="2 7">Belongs to the glycosyl hydrolase 3 family.</text>
</comment>
<feature type="domain" description="CBM6" evidence="9">
    <location>
        <begin position="1331"/>
        <end position="1456"/>
    </location>
</feature>
<dbReference type="GO" id="GO:0030246">
    <property type="term" value="F:carbohydrate binding"/>
    <property type="evidence" value="ECO:0007669"/>
    <property type="project" value="InterPro"/>
</dbReference>
<dbReference type="Gene3D" id="3.20.20.80">
    <property type="entry name" value="Glycosidases"/>
    <property type="match status" value="1"/>
</dbReference>
<evidence type="ECO:0000313" key="12">
    <source>
        <dbReference type="Proteomes" id="UP000640274"/>
    </source>
</evidence>
<dbReference type="CDD" id="cd04080">
    <property type="entry name" value="CBM6_cellulase-like"/>
    <property type="match status" value="2"/>
</dbReference>
<evidence type="ECO:0000313" key="11">
    <source>
        <dbReference type="EMBL" id="MBJ6362662.1"/>
    </source>
</evidence>
<dbReference type="SUPFAM" id="SSF51445">
    <property type="entry name" value="(Trans)glycosidases"/>
    <property type="match status" value="2"/>
</dbReference>
<dbReference type="PRINTS" id="PR00133">
    <property type="entry name" value="GLHYDRLASE3"/>
</dbReference>
<dbReference type="SUPFAM" id="SSF52279">
    <property type="entry name" value="Beta-D-glucan exohydrolase, C-terminal domain"/>
    <property type="match status" value="1"/>
</dbReference>
<dbReference type="Pfam" id="PF02055">
    <property type="entry name" value="Glyco_hydro_30"/>
    <property type="match status" value="1"/>
</dbReference>
<dbReference type="InterPro" id="IPR059177">
    <property type="entry name" value="GH29D-like_dom"/>
</dbReference>
<evidence type="ECO:0000256" key="1">
    <source>
        <dbReference type="ARBA" id="ARBA00000448"/>
    </source>
</evidence>
<comment type="catalytic activity">
    <reaction evidence="1">
        <text>Hydrolysis of terminal, non-reducing beta-D-glucosyl residues with release of beta-D-glucose.</text>
        <dbReference type="EC" id="3.2.1.21"/>
    </reaction>
</comment>
<name>A0A934J915_9BACL</name>
<dbReference type="InterPro" id="IPR033453">
    <property type="entry name" value="Glyco_hydro_30_TIM-barrel"/>
</dbReference>
<dbReference type="EMBL" id="JAELUP010000089">
    <property type="protein sequence ID" value="MBJ6362662.1"/>
    <property type="molecule type" value="Genomic_DNA"/>
</dbReference>
<evidence type="ECO:0000256" key="7">
    <source>
        <dbReference type="RuleBase" id="RU361161"/>
    </source>
</evidence>
<dbReference type="InterPro" id="IPR008979">
    <property type="entry name" value="Galactose-bd-like_sf"/>
</dbReference>
<accession>A0A934J915</accession>
<keyword evidence="5 7" id="KW-0378">Hydrolase</keyword>
<feature type="domain" description="CBM6" evidence="9">
    <location>
        <begin position="1195"/>
        <end position="1332"/>
    </location>
</feature>
<dbReference type="PANTHER" id="PTHR30620:SF16">
    <property type="entry name" value="LYSOSOMAL BETA GLUCOSIDASE"/>
    <property type="match status" value="1"/>
</dbReference>
<evidence type="ECO:0000256" key="2">
    <source>
        <dbReference type="ARBA" id="ARBA00005336"/>
    </source>
</evidence>
<dbReference type="EC" id="3.2.1.21" evidence="3"/>
<dbReference type="InterPro" id="IPR013780">
    <property type="entry name" value="Glyco_hydro_b"/>
</dbReference>
<dbReference type="Pfam" id="PF00395">
    <property type="entry name" value="SLH"/>
    <property type="match status" value="3"/>
</dbReference>
<evidence type="ECO:0000256" key="3">
    <source>
        <dbReference type="ARBA" id="ARBA00012744"/>
    </source>
</evidence>
<dbReference type="InterPro" id="IPR006584">
    <property type="entry name" value="Cellulose-bd_IV"/>
</dbReference>
<keyword evidence="4" id="KW-0732">Signal</keyword>
<dbReference type="InterPro" id="IPR036962">
    <property type="entry name" value="Glyco_hydro_3_N_sf"/>
</dbReference>
<dbReference type="InterPro" id="IPR001764">
    <property type="entry name" value="Glyco_hydro_3_N"/>
</dbReference>
<dbReference type="Pfam" id="PF17189">
    <property type="entry name" value="Glyco_hydro_30C"/>
    <property type="match status" value="1"/>
</dbReference>
<evidence type="ECO:0000256" key="8">
    <source>
        <dbReference type="SAM" id="MobiDB-lite"/>
    </source>
</evidence>
<dbReference type="InterPro" id="IPR019800">
    <property type="entry name" value="Glyco_hydro_3_AS"/>
</dbReference>
<feature type="domain" description="SLH" evidence="10">
    <location>
        <begin position="2471"/>
        <end position="2525"/>
    </location>
</feature>
<dbReference type="Gene3D" id="2.60.120.260">
    <property type="entry name" value="Galactose-binding domain-like"/>
    <property type="match status" value="5"/>
</dbReference>
<dbReference type="Gene3D" id="2.60.40.1180">
    <property type="entry name" value="Golgi alpha-mannosidase II"/>
    <property type="match status" value="1"/>
</dbReference>
<dbReference type="Proteomes" id="UP000640274">
    <property type="component" value="Unassembled WGS sequence"/>
</dbReference>
<dbReference type="InterPro" id="IPR051915">
    <property type="entry name" value="Cellulose_Degrad_GH3"/>
</dbReference>
<dbReference type="Pfam" id="PF01915">
    <property type="entry name" value="Glyco_hydro_3_C"/>
    <property type="match status" value="1"/>
</dbReference>
<keyword evidence="12" id="KW-1185">Reference proteome</keyword>
<feature type="domain" description="CBM6" evidence="9">
    <location>
        <begin position="1676"/>
        <end position="1798"/>
    </location>
</feature>
<dbReference type="Pfam" id="PF03422">
    <property type="entry name" value="CBM_6"/>
    <property type="match status" value="5"/>
</dbReference>
<evidence type="ECO:0000256" key="5">
    <source>
        <dbReference type="ARBA" id="ARBA00022801"/>
    </source>
</evidence>
<sequence length="2525" mass="272913">MTLEEKAGQLIQAERASITPEEVRRYYVGSVLSGGGSFPNSVEADSTADKWRKLVDQYHSGALSTRLGIPILYGVDGIHGHNNVIGATLFPHNIGLGAGNNPDLVHKIGAATAKEIQATGVNWNFAPTIAAPENIRWGRTYEGYSDKPEISAVLGSAYILGLQDGEGPSFGRKDRVVGTAKHFIGEGYTDNGTNQGNTTHYTEEEILKKDLDMYKQAVDAGVQTVMASYHSIQGLKMHANKKLLTDVLKGELGFQGFVISDYNAIQQITRDQDGNAVSGLKNQVRASINAGVDMLMLTGDWKNALAHIISLVKEKAITEERLDDAVTRILRVKFDSGVFEYPKSDGDLAPFFGAENHRKLASQAVSESLVLLKNDEVNGSPILSQLGDAKRIFVAGKNADNIGNQSGGWSITWQGKSGNITTGGTTILQGIKDKVGANNVTFNLHGRGAAGHDVAIAVLGETPYAESAGDRSELGLDMADLATLQNVRASGVPTIVILVSGRPLLIADQLKDMDALIAAWLPGTEGQGVADVLFGNHDFTGKNPIRWPFSITHDYPIKNSSSSNLLFDTGYGLTKSQPTPVLPVKPAEPEAKSYPIPGKIEAEDFAAKSSGLNTETTSDEGGGLNVGWSAAGAWLEYNADVKEAGTYRVDFRVAVNAANASLRVKLADGTTAGTFQTTTSGGWQSWKTASLENVVIPKAGKQKLRIEYVTGGLNFNWMQFTRTGDVPDGGVGNPESPNNGEQGETIAADAVEAWVTRERDPSDRRWYYADRSHQGDPRLTKQENLDLQKPGSGTMTTITLDPDKKYQSMLGIGTSMEESTVYNLVKMSEEKQQEVLHKLFDPVDGAGMSLVRLTIGTSDFTAQKFYSYNDLPPGETDVELKKFSIQKDIDFGIIPTVKKMQAINPDLKFFASPWSPPGWTKTTGSMVRGQIIEEYLPVVAKYYVKFLEAYAEHGIYFEAMTLQNEPLLEIDYPSTRMSWQQTARLAKLMRAELDKHSNEKIKQVKLWMFDHNPGDTMAFPALILRDNVEGAYDAVDGTAFHDYGGELSMMSQLHDMFPEKNAYLTERAVWGTTGADRIVQYFRNWARSYNTWVTMLDSDINKHQWVGIPDPTPIVQDSSDRDNYWLLPEYYLFGQFSKFVKPGYVRIDSNYGSANTVTNVAFESPDGTEIVVVAVNRTDEAQPFRILADGQQITAKLPAKSAGTYRWKRSVSLPGEVTATAFTKAEGDYNVHAEGYVEIGHEGTGASLNYTVNVQEAGSYEAKIRLAAEGASGEVQLYLDNSSEPIASVPVIATDGGRFAETRVLANLPAGNHKLTVRANGAAYKLKSIAFAKPSEEATPLPGLLQADSFKTADGVLADEDGAYYGTGGSTATYKVDVPVTGDYALTYRYAASGDAAVVLSADGEQLDPTELPSTGGLDSWGSAETTVRLNAGEQVLRISAQETGSKLRLKWLAIGPVLQIDNPVIYEGEEDNHSFEVSLLGGTFQETLDHSKWELTGYDEGTSIRSVDRLNDTTARVTLQGTRTKAFDKDRTITLSVDQSELTEPHYGGNVRIYGVLKAVVVNRPAYLEVLEGQVPYGQDAFNLTLKLDGSVFAADKLDQITLSGPGVTNGYIGSKHPQLIDPNTVRLTIFRNPSVFYETLDLNIEVPADVFTGRTALHASVKLEGTEKNATPVPLLQLNAVDQFNRIQGIVVTGTGNQSRLTEIDTGDWIDYYVNVPEAGQYTVTFTAASRVLANNGLQIKTDSGSGWKVQDQITVPNLYEQVAEIRSTLDLPTGAVKIRLEAAAGGYEIRGIRFEKHVPFNLEKGREHTIQAESYFKANTNAIQTQTAGFKNVGFTIAGSTFYYDLQVEEAGYYKVTYRYATQQNGVRFALSAGDSEPYIVAAPNTGNWATYNELVSGIKLNAGRQTLKLTMLGEGANIDWFKLIPAEEEPQQEIGGEAEIPKSSLKPGIYSETKRIELSSATPGAKIYYTLDGSLPTAEHGQLYKEPLTLSETIVLRTIAIKPGAANSFVSAFTYIVKEAEPGRAAAPTASPVPGTYSSAQKVTLTSATEEAQIYYTLDGSQPTESSTEYTGSLDVKKSVVIKAIAVKEGLEASETAVLSYTINSAPYYPSQPVTQPETDKPDEETPETGTKDGQISLSDPKLDTATGVAKASVSEKELNEAVQSAKPDNKGIKRIAIQIPAVSEANGYELELPSAALTAGKSAIRLQIDTATGQLLIPDTVLAGLNLSETDQVSVIIAKASANDLPDSIQAAVGERPVIKLSFAVNGKIIEWSNPQAPVQVKVPYKSGAADQAVSELLSIRHVAGKGAVTSVYDGKYSAASGAVQFTAVQDGWYAVVYEHKTFNDLGNHSWAQQAIEVLAAKGIINGVSDNSYAPRQDVKRADFALLLVKALGLTGTASASFTDVQEGSYYYEAVGIAHSLGIVNGKANGGFDPNAPVTRQEMFAMVARALKLTDKELVPADSNSLASFQDLSSLASYAKEGAALLAANGIVKGSGSKLNPLGLTTRAEAAQLIYEIYKR</sequence>
<feature type="domain" description="SLH" evidence="10">
    <location>
        <begin position="2344"/>
        <end position="2402"/>
    </location>
</feature>
<dbReference type="SUPFAM" id="SSF49785">
    <property type="entry name" value="Galactose-binding domain-like"/>
    <property type="match status" value="5"/>
</dbReference>
<dbReference type="Gene3D" id="3.20.20.300">
    <property type="entry name" value="Glycoside hydrolase, family 3, N-terminal domain"/>
    <property type="match status" value="1"/>
</dbReference>
<dbReference type="PROSITE" id="PS51175">
    <property type="entry name" value="CBM6"/>
    <property type="match status" value="5"/>
</dbReference>
<protein>
    <recommendedName>
        <fullName evidence="3">beta-glucosidase</fullName>
        <ecNumber evidence="3">3.2.1.21</ecNumber>
    </recommendedName>
</protein>
<dbReference type="InterPro" id="IPR033452">
    <property type="entry name" value="GH30_C"/>
</dbReference>
<dbReference type="SMART" id="SM00606">
    <property type="entry name" value="CBD_IV"/>
    <property type="match status" value="5"/>
</dbReference>
<feature type="domain" description="SLH" evidence="10">
    <location>
        <begin position="2403"/>
        <end position="2466"/>
    </location>
</feature>
<dbReference type="Pfam" id="PF00933">
    <property type="entry name" value="Glyco_hydro_3"/>
    <property type="match status" value="1"/>
</dbReference>
<dbReference type="Gene3D" id="3.40.50.1700">
    <property type="entry name" value="Glycoside hydrolase family 3 C-terminal domain"/>
    <property type="match status" value="1"/>
</dbReference>
<dbReference type="InterPro" id="IPR036881">
    <property type="entry name" value="Glyco_hydro_3_C_sf"/>
</dbReference>
<dbReference type="PROSITE" id="PS00775">
    <property type="entry name" value="GLYCOSYL_HYDROL_F3"/>
    <property type="match status" value="1"/>
</dbReference>
<dbReference type="PANTHER" id="PTHR30620">
    <property type="entry name" value="PERIPLASMIC BETA-GLUCOSIDASE-RELATED"/>
    <property type="match status" value="1"/>
</dbReference>
<dbReference type="InterPro" id="IPR005084">
    <property type="entry name" value="CBM6"/>
</dbReference>
<gene>
    <name evidence="11" type="ORF">JFN88_15695</name>
</gene>
<proteinExistence type="inferred from homology"/>
<dbReference type="GO" id="GO:0009251">
    <property type="term" value="P:glucan catabolic process"/>
    <property type="evidence" value="ECO:0007669"/>
    <property type="project" value="TreeGrafter"/>
</dbReference>
<dbReference type="InterPro" id="IPR001119">
    <property type="entry name" value="SLH_dom"/>
</dbReference>
<evidence type="ECO:0000259" key="10">
    <source>
        <dbReference type="PROSITE" id="PS51272"/>
    </source>
</evidence>
<reference evidence="11" key="1">
    <citation type="submission" date="2020-12" db="EMBL/GenBank/DDBJ databases">
        <authorList>
            <person name="Huq M.A."/>
        </authorList>
    </citation>
    <scope>NUCLEOTIDE SEQUENCE</scope>
    <source>
        <strain evidence="11">MAHUQ-46</strain>
    </source>
</reference>
<dbReference type="GO" id="GO:0008422">
    <property type="term" value="F:beta-glucosidase activity"/>
    <property type="evidence" value="ECO:0007669"/>
    <property type="project" value="UniProtKB-EC"/>
</dbReference>
<feature type="domain" description="CBM6" evidence="9">
    <location>
        <begin position="598"/>
        <end position="721"/>
    </location>
</feature>
<dbReference type="PROSITE" id="PS51272">
    <property type="entry name" value="SLH"/>
    <property type="match status" value="3"/>
</dbReference>
<evidence type="ECO:0000256" key="4">
    <source>
        <dbReference type="ARBA" id="ARBA00022729"/>
    </source>
</evidence>
<evidence type="ECO:0000256" key="6">
    <source>
        <dbReference type="ARBA" id="ARBA00023295"/>
    </source>
</evidence>
<keyword evidence="6 7" id="KW-0326">Glycosidase</keyword>
<organism evidence="11 12">
    <name type="scientific">Paenibacillus roseus</name>
    <dbReference type="NCBI Taxonomy" id="2798579"/>
    <lineage>
        <taxon>Bacteria</taxon>
        <taxon>Bacillati</taxon>
        <taxon>Bacillota</taxon>
        <taxon>Bacilli</taxon>
        <taxon>Bacillales</taxon>
        <taxon>Paenibacillaceae</taxon>
        <taxon>Paenibacillus</taxon>
    </lineage>
</organism>
<comment type="caution">
    <text evidence="11">The sequence shown here is derived from an EMBL/GenBank/DDBJ whole genome shotgun (WGS) entry which is preliminary data.</text>
</comment>
<dbReference type="InterPro" id="IPR017853">
    <property type="entry name" value="GH"/>
</dbReference>
<dbReference type="Pfam" id="PF13290">
    <property type="entry name" value="CHB_HEX_C_1"/>
    <property type="match status" value="2"/>
</dbReference>
<dbReference type="InterPro" id="IPR002772">
    <property type="entry name" value="Glyco_hydro_3_C"/>
</dbReference>
<feature type="region of interest" description="Disordered" evidence="8">
    <location>
        <begin position="2112"/>
        <end position="2148"/>
    </location>
</feature>
<feature type="domain" description="CBM6" evidence="9">
    <location>
        <begin position="1811"/>
        <end position="1928"/>
    </location>
</feature>